<evidence type="ECO:0000256" key="4">
    <source>
        <dbReference type="ARBA" id="ARBA00022448"/>
    </source>
</evidence>
<evidence type="ECO:0000259" key="11">
    <source>
        <dbReference type="PROSITE" id="PS51511"/>
    </source>
</evidence>
<evidence type="ECO:0000256" key="8">
    <source>
        <dbReference type="SAM" id="Coils"/>
    </source>
</evidence>
<dbReference type="Gene3D" id="1.20.5.2440">
    <property type="match status" value="1"/>
</dbReference>
<dbReference type="SUPFAM" id="SSF144270">
    <property type="entry name" value="Eferin C-derminal domain-like"/>
    <property type="match status" value="1"/>
</dbReference>
<dbReference type="InterPro" id="IPR037245">
    <property type="entry name" value="FIP-RBD_C_sf"/>
</dbReference>
<feature type="region of interest" description="Disordered" evidence="9">
    <location>
        <begin position="95"/>
        <end position="114"/>
    </location>
</feature>
<dbReference type="RefSeq" id="XP_038067414.1">
    <property type="nucleotide sequence ID" value="XM_038211486.1"/>
</dbReference>
<dbReference type="InterPro" id="IPR057316">
    <property type="entry name" value="Rab11-FIP3/4_dom"/>
</dbReference>
<dbReference type="GeneID" id="119737276"/>
<evidence type="ECO:0000256" key="3">
    <source>
        <dbReference type="ARBA" id="ARBA00004654"/>
    </source>
</evidence>
<keyword evidence="5" id="KW-0967">Endosome</keyword>
<dbReference type="OrthoDB" id="418358at2759"/>
<dbReference type="InterPro" id="IPR002048">
    <property type="entry name" value="EF_hand_dom"/>
</dbReference>
<dbReference type="PROSITE" id="PS51511">
    <property type="entry name" value="FIP_RBD"/>
    <property type="match status" value="1"/>
</dbReference>
<comment type="subcellular location">
    <subcellularLocation>
        <location evidence="2">Cleavage furrow</location>
    </subcellularLocation>
    <subcellularLocation>
        <location evidence="1">Midbody</location>
    </subcellularLocation>
    <subcellularLocation>
        <location evidence="3">Recycling endosome membrane</location>
        <topology evidence="3">Peripheral membrane protein</topology>
    </subcellularLocation>
</comment>
<evidence type="ECO:0000259" key="10">
    <source>
        <dbReference type="PROSITE" id="PS50222"/>
    </source>
</evidence>
<dbReference type="InterPro" id="IPR011992">
    <property type="entry name" value="EF-hand-dom_pair"/>
</dbReference>
<dbReference type="PANTHER" id="PTHR15726">
    <property type="entry name" value="RAB11-FAMILY INTERACTING PROTEIN"/>
    <property type="match status" value="1"/>
</dbReference>
<dbReference type="EnsemblMetazoa" id="XM_038211486.1">
    <property type="protein sequence ID" value="XP_038067414.1"/>
    <property type="gene ID" value="LOC119737276"/>
</dbReference>
<feature type="region of interest" description="Disordered" evidence="9">
    <location>
        <begin position="364"/>
        <end position="385"/>
    </location>
</feature>
<feature type="domain" description="EF-hand" evidence="10">
    <location>
        <begin position="2"/>
        <end position="37"/>
    </location>
</feature>
<keyword evidence="4" id="KW-0813">Transport</keyword>
<dbReference type="GO" id="GO:0030139">
    <property type="term" value="C:endocytic vesicle"/>
    <property type="evidence" value="ECO:0007669"/>
    <property type="project" value="TreeGrafter"/>
</dbReference>
<feature type="coiled-coil region" evidence="8">
    <location>
        <begin position="465"/>
        <end position="539"/>
    </location>
</feature>
<dbReference type="GO" id="GO:0005509">
    <property type="term" value="F:calcium ion binding"/>
    <property type="evidence" value="ECO:0007669"/>
    <property type="project" value="InterPro"/>
</dbReference>
<evidence type="ECO:0000313" key="12">
    <source>
        <dbReference type="EnsemblMetazoa" id="XP_038067414.1"/>
    </source>
</evidence>
<dbReference type="Gene3D" id="1.10.238.10">
    <property type="entry name" value="EF-hand"/>
    <property type="match status" value="1"/>
</dbReference>
<accession>A0A914AV99</accession>
<feature type="domain" description="FIP-RBD" evidence="11">
    <location>
        <begin position="545"/>
        <end position="607"/>
    </location>
</feature>
<sequence length="624" mass="71344">MATDPSLRTVFEALDEDDLGYITDERFSELAKDFGIDNPDERHRLITLLDPQGTGKISFESFCQGIQAVVTNTTEKAQLSESQIYPQDQWIVSKTTTEDDDTHSIGTSESTYNEYDDSALTDMSEDNTSPLLYDGFSPAVDGDDTDSAIAGPTINMNGFFSSPDPLRVQQIAEDSSHASSLPSDDEQRFEDFGQNVNASGIDIEIQEASSLSDSVDTIERETPSSLLNGSLLPHDSRSRPIMMKRDVWSHVRRMKCSLCNNRLYLSPVRRISSKEFANHLYRSSSSNNLPHKGAIDDTYGEYAASDTDVMELNDKVLELETQVTVLEQDQASRAGHQGKLKSDKIMLMHQVQSLEEQIREAEMRHQEREDEQIKRHKDTMTKKEKEMEEQIEFLTNRIAVLEDEKNQHVTETSRLKTQIEHLKQENSRLEAQVLDLDNKWLALSMEYQQKEDGHRRERTEMKETLKANNVLVEDLSRELEELRRENLEQREYGARLMRSPSISDLPSRYSELNEELQRLKKENANLRESNEEMSAQMLNDGFHIGHSLLHRGTTRSESFASELETSSKDDIMQALREEEQLNRDLREYIGRILARILDSNPGLLEIRPKRHGSMASLMSVDPNT</sequence>
<dbReference type="OMA" id="NGEHDCR"/>
<evidence type="ECO:0000256" key="7">
    <source>
        <dbReference type="ARBA" id="ARBA00023136"/>
    </source>
</evidence>
<dbReference type="GO" id="GO:0032456">
    <property type="term" value="P:endocytic recycling"/>
    <property type="evidence" value="ECO:0007669"/>
    <property type="project" value="TreeGrafter"/>
</dbReference>
<dbReference type="PANTHER" id="PTHR15726:SF7">
    <property type="entry name" value="NUCLEAR FALLOUT, ISOFORM J"/>
    <property type="match status" value="1"/>
</dbReference>
<dbReference type="GO" id="GO:0032154">
    <property type="term" value="C:cleavage furrow"/>
    <property type="evidence" value="ECO:0007669"/>
    <property type="project" value="UniProtKB-SubCell"/>
</dbReference>
<protein>
    <submittedName>
        <fullName evidence="12">Uncharacterized protein</fullName>
    </submittedName>
</protein>
<evidence type="ECO:0000256" key="9">
    <source>
        <dbReference type="SAM" id="MobiDB-lite"/>
    </source>
</evidence>
<feature type="compositionally biased region" description="Polar residues" evidence="9">
    <location>
        <begin position="104"/>
        <end position="113"/>
    </location>
</feature>
<evidence type="ECO:0000256" key="2">
    <source>
        <dbReference type="ARBA" id="ARBA00004626"/>
    </source>
</evidence>
<dbReference type="GO" id="GO:0032465">
    <property type="term" value="P:regulation of cytokinesis"/>
    <property type="evidence" value="ECO:0007669"/>
    <property type="project" value="TreeGrafter"/>
</dbReference>
<keyword evidence="7" id="KW-0472">Membrane</keyword>
<reference evidence="12" key="1">
    <citation type="submission" date="2022-11" db="UniProtKB">
        <authorList>
            <consortium name="EnsemblMetazoa"/>
        </authorList>
    </citation>
    <scope>IDENTIFICATION</scope>
</reference>
<proteinExistence type="predicted"/>
<dbReference type="GO" id="GO:0030496">
    <property type="term" value="C:midbody"/>
    <property type="evidence" value="ECO:0007669"/>
    <property type="project" value="UniProtKB-SubCell"/>
</dbReference>
<evidence type="ECO:0000256" key="5">
    <source>
        <dbReference type="ARBA" id="ARBA00022753"/>
    </source>
</evidence>
<dbReference type="SUPFAM" id="SSF47473">
    <property type="entry name" value="EF-hand"/>
    <property type="match status" value="1"/>
</dbReference>
<dbReference type="GO" id="GO:0055038">
    <property type="term" value="C:recycling endosome membrane"/>
    <property type="evidence" value="ECO:0007669"/>
    <property type="project" value="UniProtKB-SubCell"/>
</dbReference>
<keyword evidence="6 8" id="KW-0175">Coiled coil</keyword>
<dbReference type="Pfam" id="PF25450">
    <property type="entry name" value="Rab11-FIP3"/>
    <property type="match status" value="1"/>
</dbReference>
<dbReference type="InterPro" id="IPR051977">
    <property type="entry name" value="Rab11-interacting_regulator"/>
</dbReference>
<dbReference type="AlphaFoldDB" id="A0A914AV99"/>
<dbReference type="Proteomes" id="UP000887568">
    <property type="component" value="Unplaced"/>
</dbReference>
<keyword evidence="13" id="KW-1185">Reference proteome</keyword>
<evidence type="ECO:0000256" key="6">
    <source>
        <dbReference type="ARBA" id="ARBA00023054"/>
    </source>
</evidence>
<dbReference type="Pfam" id="PF09457">
    <property type="entry name" value="RBD-FIP"/>
    <property type="match status" value="1"/>
</dbReference>
<dbReference type="Gene3D" id="1.10.287.1490">
    <property type="match status" value="1"/>
</dbReference>
<evidence type="ECO:0000256" key="1">
    <source>
        <dbReference type="ARBA" id="ARBA00004214"/>
    </source>
</evidence>
<evidence type="ECO:0000313" key="13">
    <source>
        <dbReference type="Proteomes" id="UP000887568"/>
    </source>
</evidence>
<name>A0A914AV99_PATMI</name>
<dbReference type="PROSITE" id="PS50222">
    <property type="entry name" value="EF_HAND_2"/>
    <property type="match status" value="1"/>
</dbReference>
<organism evidence="12 13">
    <name type="scientific">Patiria miniata</name>
    <name type="common">Bat star</name>
    <name type="synonym">Asterina miniata</name>
    <dbReference type="NCBI Taxonomy" id="46514"/>
    <lineage>
        <taxon>Eukaryota</taxon>
        <taxon>Metazoa</taxon>
        <taxon>Echinodermata</taxon>
        <taxon>Eleutherozoa</taxon>
        <taxon>Asterozoa</taxon>
        <taxon>Asteroidea</taxon>
        <taxon>Valvatacea</taxon>
        <taxon>Valvatida</taxon>
        <taxon>Asterinidae</taxon>
        <taxon>Patiria</taxon>
    </lineage>
</organism>
<dbReference type="InterPro" id="IPR019018">
    <property type="entry name" value="Rab-bd_FIP-RBD"/>
</dbReference>
<dbReference type="Pfam" id="PF13499">
    <property type="entry name" value="EF-hand_7"/>
    <property type="match status" value="1"/>
</dbReference>